<sequence length="184" mass="21484">MLIDITIAIHILALVRTSIWHIIKSGKSTALFGRGFWIIFRLFHLIVVDRLGRLRDLFAVGLLRRVSELFLGIFRFGCIALDGLFRAAGNRAVVDVCRLAGIRRDYGDLFFFLCAVRYLRIYRHIAHLGALGRKRIVHRLWSYELLSDQHHQHRTEGKASGYRQPFLRFVIHIFHKSVLLFVKF</sequence>
<dbReference type="AlphaFoldDB" id="A0A645CDC8"/>
<protein>
    <submittedName>
        <fullName evidence="1">Uncharacterized protein</fullName>
    </submittedName>
</protein>
<comment type="caution">
    <text evidence="1">The sequence shown here is derived from an EMBL/GenBank/DDBJ whole genome shotgun (WGS) entry which is preliminary data.</text>
</comment>
<evidence type="ECO:0000313" key="1">
    <source>
        <dbReference type="EMBL" id="MPM74949.1"/>
    </source>
</evidence>
<organism evidence="1">
    <name type="scientific">bioreactor metagenome</name>
    <dbReference type="NCBI Taxonomy" id="1076179"/>
    <lineage>
        <taxon>unclassified sequences</taxon>
        <taxon>metagenomes</taxon>
        <taxon>ecological metagenomes</taxon>
    </lineage>
</organism>
<proteinExistence type="predicted"/>
<gene>
    <name evidence="1" type="ORF">SDC9_121938</name>
</gene>
<dbReference type="EMBL" id="VSSQ01026299">
    <property type="protein sequence ID" value="MPM74949.1"/>
    <property type="molecule type" value="Genomic_DNA"/>
</dbReference>
<name>A0A645CDC8_9ZZZZ</name>
<reference evidence="1" key="1">
    <citation type="submission" date="2019-08" db="EMBL/GenBank/DDBJ databases">
        <authorList>
            <person name="Kucharzyk K."/>
            <person name="Murdoch R.W."/>
            <person name="Higgins S."/>
            <person name="Loffler F."/>
        </authorList>
    </citation>
    <scope>NUCLEOTIDE SEQUENCE</scope>
</reference>
<accession>A0A645CDC8</accession>